<dbReference type="InterPro" id="IPR029058">
    <property type="entry name" value="AB_hydrolase_fold"/>
</dbReference>
<dbReference type="PANTHER" id="PTHR22946">
    <property type="entry name" value="DIENELACTONE HYDROLASE DOMAIN-CONTAINING PROTEIN-RELATED"/>
    <property type="match status" value="1"/>
</dbReference>
<evidence type="ECO:0000259" key="3">
    <source>
        <dbReference type="Pfam" id="PF02129"/>
    </source>
</evidence>
<dbReference type="RefSeq" id="WP_037051717.1">
    <property type="nucleotide sequence ID" value="NZ_BAAAUZ010000056.1"/>
</dbReference>
<keyword evidence="5" id="KW-1185">Reference proteome</keyword>
<accession>A0A9W6L7K7</accession>
<gene>
    <name evidence="4" type="ORF">GCM10017577_62700</name>
</gene>
<feature type="domain" description="Xaa-Pro dipeptidyl-peptidase-like" evidence="3">
    <location>
        <begin position="21"/>
        <end position="275"/>
    </location>
</feature>
<name>A0A9W6L7K7_9PSEU</name>
<dbReference type="AlphaFoldDB" id="A0A9W6L7K7"/>
<dbReference type="GO" id="GO:0052689">
    <property type="term" value="F:carboxylic ester hydrolase activity"/>
    <property type="evidence" value="ECO:0007669"/>
    <property type="project" value="UniProtKB-ARBA"/>
</dbReference>
<protein>
    <recommendedName>
        <fullName evidence="3">Xaa-Pro dipeptidyl-peptidase-like domain-containing protein</fullName>
    </recommendedName>
</protein>
<dbReference type="InterPro" id="IPR000383">
    <property type="entry name" value="Xaa-Pro-like_dom"/>
</dbReference>
<dbReference type="SUPFAM" id="SSF53474">
    <property type="entry name" value="alpha/beta-Hydrolases"/>
    <property type="match status" value="1"/>
</dbReference>
<dbReference type="Gene3D" id="1.10.10.800">
    <property type="match status" value="1"/>
</dbReference>
<evidence type="ECO:0000313" key="4">
    <source>
        <dbReference type="EMBL" id="GLL15121.1"/>
    </source>
</evidence>
<evidence type="ECO:0000313" key="5">
    <source>
        <dbReference type="Proteomes" id="UP001143463"/>
    </source>
</evidence>
<evidence type="ECO:0000256" key="2">
    <source>
        <dbReference type="ARBA" id="ARBA00022801"/>
    </source>
</evidence>
<proteinExistence type="inferred from homology"/>
<keyword evidence="2" id="KW-0378">Hydrolase</keyword>
<reference evidence="4" key="1">
    <citation type="journal article" date="2014" name="Int. J. Syst. Evol. Microbiol.">
        <title>Complete genome sequence of Corynebacterium casei LMG S-19264T (=DSM 44701T), isolated from a smear-ripened cheese.</title>
        <authorList>
            <consortium name="US DOE Joint Genome Institute (JGI-PGF)"/>
            <person name="Walter F."/>
            <person name="Albersmeier A."/>
            <person name="Kalinowski J."/>
            <person name="Ruckert C."/>
        </authorList>
    </citation>
    <scope>NUCLEOTIDE SEQUENCE</scope>
    <source>
        <strain evidence="4">VKM Ac-1069</strain>
    </source>
</reference>
<organism evidence="4 5">
    <name type="scientific">Pseudonocardia halophobica</name>
    <dbReference type="NCBI Taxonomy" id="29401"/>
    <lineage>
        <taxon>Bacteria</taxon>
        <taxon>Bacillati</taxon>
        <taxon>Actinomycetota</taxon>
        <taxon>Actinomycetes</taxon>
        <taxon>Pseudonocardiales</taxon>
        <taxon>Pseudonocardiaceae</taxon>
        <taxon>Pseudonocardia</taxon>
    </lineage>
</organism>
<sequence>MARRDVEFDAEGVTLRGWFYPAEGAAGPAPTIVLSHGFSAVKEMYLDRYAELFSANGLNALVYDNRNFGDSDGTPRQEIDPWAQVRDYRHAITYATTLPETDAARIGIWGSSYSGGNVLVVAAIDRRVKAVVSQVPLVSGYDNVRALVRADFLDGFRQQFDQDRLARFRGDPPAMVPVVAEDPLAPSALPTPDSWQWFTETGKTRAPNWSNEVTLRSVEMFTEYNPVDYIWQISPTPLLLLPAQNDVLTPTHLAIAAYEKAREPKRLEILPGGHFDAYVEGFEASSNPALAWFVQHLAP</sequence>
<dbReference type="Gene3D" id="3.40.50.1820">
    <property type="entry name" value="alpha/beta hydrolase"/>
    <property type="match status" value="1"/>
</dbReference>
<dbReference type="Pfam" id="PF02129">
    <property type="entry name" value="Peptidase_S15"/>
    <property type="match status" value="1"/>
</dbReference>
<reference evidence="4" key="2">
    <citation type="submission" date="2023-01" db="EMBL/GenBank/DDBJ databases">
        <authorList>
            <person name="Sun Q."/>
            <person name="Evtushenko L."/>
        </authorList>
    </citation>
    <scope>NUCLEOTIDE SEQUENCE</scope>
    <source>
        <strain evidence="4">VKM Ac-1069</strain>
    </source>
</reference>
<dbReference type="PANTHER" id="PTHR22946:SF9">
    <property type="entry name" value="POLYKETIDE TRANSFERASE AF380"/>
    <property type="match status" value="1"/>
</dbReference>
<comment type="similarity">
    <text evidence="1">Belongs to the AB hydrolase superfamily.</text>
</comment>
<dbReference type="InterPro" id="IPR050261">
    <property type="entry name" value="FrsA_esterase"/>
</dbReference>
<dbReference type="EMBL" id="BSFQ01000041">
    <property type="protein sequence ID" value="GLL15121.1"/>
    <property type="molecule type" value="Genomic_DNA"/>
</dbReference>
<dbReference type="Proteomes" id="UP001143463">
    <property type="component" value="Unassembled WGS sequence"/>
</dbReference>
<comment type="caution">
    <text evidence="4">The sequence shown here is derived from an EMBL/GenBank/DDBJ whole genome shotgun (WGS) entry which is preliminary data.</text>
</comment>
<evidence type="ECO:0000256" key="1">
    <source>
        <dbReference type="ARBA" id="ARBA00008645"/>
    </source>
</evidence>